<comment type="caution">
    <text evidence="1">The sequence shown here is derived from an EMBL/GenBank/DDBJ whole genome shotgun (WGS) entry which is preliminary data.</text>
</comment>
<gene>
    <name evidence="1" type="ORF">TNCV_3989721</name>
</gene>
<dbReference type="AlphaFoldDB" id="A0A8X6T7X1"/>
<protein>
    <submittedName>
        <fullName evidence="1">Uncharacterized protein</fullName>
    </submittedName>
</protein>
<accession>A0A8X6T7X1</accession>
<name>A0A8X6T7X1_TRICX</name>
<dbReference type="Proteomes" id="UP000887159">
    <property type="component" value="Unassembled WGS sequence"/>
</dbReference>
<reference evidence="1" key="1">
    <citation type="submission" date="2020-08" db="EMBL/GenBank/DDBJ databases">
        <title>Multicomponent nature underlies the extraordinary mechanical properties of spider dragline silk.</title>
        <authorList>
            <person name="Kono N."/>
            <person name="Nakamura H."/>
            <person name="Mori M."/>
            <person name="Yoshida Y."/>
            <person name="Ohtoshi R."/>
            <person name="Malay A.D."/>
            <person name="Moran D.A.P."/>
            <person name="Tomita M."/>
            <person name="Numata K."/>
            <person name="Arakawa K."/>
        </authorList>
    </citation>
    <scope>NUCLEOTIDE SEQUENCE</scope>
</reference>
<proteinExistence type="predicted"/>
<dbReference type="EMBL" id="BMAU01021357">
    <property type="protein sequence ID" value="GFY20928.1"/>
    <property type="molecule type" value="Genomic_DNA"/>
</dbReference>
<organism evidence="1 2">
    <name type="scientific">Trichonephila clavipes</name>
    <name type="common">Golden silk orbweaver</name>
    <name type="synonym">Nephila clavipes</name>
    <dbReference type="NCBI Taxonomy" id="2585209"/>
    <lineage>
        <taxon>Eukaryota</taxon>
        <taxon>Metazoa</taxon>
        <taxon>Ecdysozoa</taxon>
        <taxon>Arthropoda</taxon>
        <taxon>Chelicerata</taxon>
        <taxon>Arachnida</taxon>
        <taxon>Araneae</taxon>
        <taxon>Araneomorphae</taxon>
        <taxon>Entelegynae</taxon>
        <taxon>Araneoidea</taxon>
        <taxon>Nephilidae</taxon>
        <taxon>Trichonephila</taxon>
    </lineage>
</organism>
<evidence type="ECO:0000313" key="2">
    <source>
        <dbReference type="Proteomes" id="UP000887159"/>
    </source>
</evidence>
<sequence>MVNKLVMKMNHDIQSTFRDIPCPNAAIKDEHYALAIHLVGTTCSCRCSKAHVPADSGVNCLSVEVDPKFVPAAARI</sequence>
<evidence type="ECO:0000313" key="1">
    <source>
        <dbReference type="EMBL" id="GFY20928.1"/>
    </source>
</evidence>
<keyword evidence="2" id="KW-1185">Reference proteome</keyword>